<feature type="region of interest" description="Disordered" evidence="1">
    <location>
        <begin position="307"/>
        <end position="350"/>
    </location>
</feature>
<evidence type="ECO:0000313" key="5">
    <source>
        <dbReference type="Proteomes" id="UP000076842"/>
    </source>
</evidence>
<keyword evidence="2" id="KW-1133">Transmembrane helix</keyword>
<dbReference type="OrthoDB" id="2591431at2759"/>
<gene>
    <name evidence="4" type="ORF">CALCODRAFT_499142</name>
</gene>
<dbReference type="EMBL" id="KV424003">
    <property type="protein sequence ID" value="KZT54958.1"/>
    <property type="molecule type" value="Genomic_DNA"/>
</dbReference>
<feature type="chain" id="PRO_5007857229" description="Mid2 domain-containing protein" evidence="3">
    <location>
        <begin position="17"/>
        <end position="350"/>
    </location>
</feature>
<dbReference type="InParanoid" id="A0A165EIV0"/>
<protein>
    <recommendedName>
        <fullName evidence="6">Mid2 domain-containing protein</fullName>
    </recommendedName>
</protein>
<evidence type="ECO:0000256" key="1">
    <source>
        <dbReference type="SAM" id="MobiDB-lite"/>
    </source>
</evidence>
<dbReference type="AlphaFoldDB" id="A0A165EIV0"/>
<organism evidence="4 5">
    <name type="scientific">Calocera cornea HHB12733</name>
    <dbReference type="NCBI Taxonomy" id="1353952"/>
    <lineage>
        <taxon>Eukaryota</taxon>
        <taxon>Fungi</taxon>
        <taxon>Dikarya</taxon>
        <taxon>Basidiomycota</taxon>
        <taxon>Agaricomycotina</taxon>
        <taxon>Dacrymycetes</taxon>
        <taxon>Dacrymycetales</taxon>
        <taxon>Dacrymycetaceae</taxon>
        <taxon>Calocera</taxon>
    </lineage>
</organism>
<keyword evidence="2" id="KW-0812">Transmembrane</keyword>
<evidence type="ECO:0008006" key="6">
    <source>
        <dbReference type="Google" id="ProtNLM"/>
    </source>
</evidence>
<accession>A0A165EIV0</accession>
<dbReference type="Proteomes" id="UP000076842">
    <property type="component" value="Unassembled WGS sequence"/>
</dbReference>
<keyword evidence="3" id="KW-0732">Signal</keyword>
<sequence length="350" mass="37236">MRLLALPLLWAAHALAWSFDVQTYPTQCAPLQLNVTGGTAPYVFTFYRLAGIDTPFSAWANGSVWNTTLPSSDVAGEIDDFILPWTAGTEMVIVGSDATGFATGGTTPVYSVAASSSNETGCLIAQSANTTYLSRVPAWSEPPTECGIMEAIFYGVTLPATVSVIVPGGDSFYTDTGSLQYPTPPSGQDGWGVEHTWWMNLTEGTNVVFQVSDANGPIFTSALVSVAAGNDTCLPGYVPPSSPSGSSGSSGKSKTGAIAGGIIGGLAAAALAAVVVLFGLRYYNRRRRLQKRQTIGLTAYAATKPERLERTTWPEGERYRDDPDAVREGPGEDKRWASIDRRMTTTEDDF</sequence>
<proteinExistence type="predicted"/>
<evidence type="ECO:0000256" key="3">
    <source>
        <dbReference type="SAM" id="SignalP"/>
    </source>
</evidence>
<feature type="signal peptide" evidence="3">
    <location>
        <begin position="1"/>
        <end position="16"/>
    </location>
</feature>
<evidence type="ECO:0000256" key="2">
    <source>
        <dbReference type="SAM" id="Phobius"/>
    </source>
</evidence>
<dbReference type="STRING" id="1353952.A0A165EIV0"/>
<feature type="transmembrane region" description="Helical" evidence="2">
    <location>
        <begin position="257"/>
        <end position="283"/>
    </location>
</feature>
<name>A0A165EIV0_9BASI</name>
<keyword evidence="2" id="KW-0472">Membrane</keyword>
<evidence type="ECO:0000313" key="4">
    <source>
        <dbReference type="EMBL" id="KZT54958.1"/>
    </source>
</evidence>
<reference evidence="4 5" key="1">
    <citation type="journal article" date="2016" name="Mol. Biol. Evol.">
        <title>Comparative Genomics of Early-Diverging Mushroom-Forming Fungi Provides Insights into the Origins of Lignocellulose Decay Capabilities.</title>
        <authorList>
            <person name="Nagy L.G."/>
            <person name="Riley R."/>
            <person name="Tritt A."/>
            <person name="Adam C."/>
            <person name="Daum C."/>
            <person name="Floudas D."/>
            <person name="Sun H."/>
            <person name="Yadav J.S."/>
            <person name="Pangilinan J."/>
            <person name="Larsson K.H."/>
            <person name="Matsuura K."/>
            <person name="Barry K."/>
            <person name="Labutti K."/>
            <person name="Kuo R."/>
            <person name="Ohm R.A."/>
            <person name="Bhattacharya S.S."/>
            <person name="Shirouzu T."/>
            <person name="Yoshinaga Y."/>
            <person name="Martin F.M."/>
            <person name="Grigoriev I.V."/>
            <person name="Hibbett D.S."/>
        </authorList>
    </citation>
    <scope>NUCLEOTIDE SEQUENCE [LARGE SCALE GENOMIC DNA]</scope>
    <source>
        <strain evidence="4 5">HHB12733</strain>
    </source>
</reference>
<keyword evidence="5" id="KW-1185">Reference proteome</keyword>